<evidence type="ECO:0000313" key="5">
    <source>
        <dbReference type="EMBL" id="QQO09055.1"/>
    </source>
</evidence>
<dbReference type="Gene3D" id="2.70.70.10">
    <property type="entry name" value="Glucose Permease (Domain IIA)"/>
    <property type="match status" value="1"/>
</dbReference>
<dbReference type="GO" id="GO:0004222">
    <property type="term" value="F:metalloendopeptidase activity"/>
    <property type="evidence" value="ECO:0007669"/>
    <property type="project" value="TreeGrafter"/>
</dbReference>
<sequence length="346" mass="37576">MTAHQRKYSSWNRFITLLAFFLILTSVPGCAQSRDQSQVQETPAAEAPHPETPPEPAKTVFAAIPDRIRPGEPLTVVVSPGSDFPDSPELRAVLMNGEGSRLSRAVFFDYPLDSGTVKAALLTVPSTARSGPAHIQLEDNDGSLGIIPLAILEREFVHEEIPLDQRNTDIRTVPDPQKTRESEILWSIISSTGTDIHAEGLFSPPVTSTRRTSHFGDRRVYRYTDGSTATSIHAGVDYGIPRGTPVLACAPGRVVLSAFRIVTGNSVIIEHLPGVYSLYYHLDKLGVNEGDFVETGVLLGESGSTGLSTGPHLHWEIRIAGENTDPDVLVGRPLLDKEMVIRTIGS</sequence>
<reference evidence="5" key="1">
    <citation type="submission" date="2021-01" db="EMBL/GenBank/DDBJ databases">
        <title>Description of Breznakiella homolactica.</title>
        <authorList>
            <person name="Song Y."/>
            <person name="Brune A."/>
        </authorList>
    </citation>
    <scope>NUCLEOTIDE SEQUENCE</scope>
    <source>
        <strain evidence="5">RmG30</strain>
    </source>
</reference>
<feature type="region of interest" description="Disordered" evidence="2">
    <location>
        <begin position="34"/>
        <end position="57"/>
    </location>
</feature>
<evidence type="ECO:0000313" key="6">
    <source>
        <dbReference type="Proteomes" id="UP000595917"/>
    </source>
</evidence>
<dbReference type="KEGG" id="bhc:JFL75_19325"/>
<feature type="domain" description="M23ase beta-sheet core" evidence="4">
    <location>
        <begin position="232"/>
        <end position="326"/>
    </location>
</feature>
<dbReference type="PANTHER" id="PTHR21666">
    <property type="entry name" value="PEPTIDASE-RELATED"/>
    <property type="match status" value="1"/>
</dbReference>
<proteinExistence type="predicted"/>
<dbReference type="Pfam" id="PF01551">
    <property type="entry name" value="Peptidase_M23"/>
    <property type="match status" value="1"/>
</dbReference>
<dbReference type="AlphaFoldDB" id="A0A7T7XMH5"/>
<dbReference type="Proteomes" id="UP000595917">
    <property type="component" value="Chromosome"/>
</dbReference>
<dbReference type="InterPro" id="IPR050570">
    <property type="entry name" value="Cell_wall_metabolism_enzyme"/>
</dbReference>
<evidence type="ECO:0000256" key="3">
    <source>
        <dbReference type="SAM" id="SignalP"/>
    </source>
</evidence>
<dbReference type="EMBL" id="CP067089">
    <property type="protein sequence ID" value="QQO09055.1"/>
    <property type="molecule type" value="Genomic_DNA"/>
</dbReference>
<accession>A0A7T7XMH5</accession>
<protein>
    <submittedName>
        <fullName evidence="5">M23 family metallopeptidase</fullName>
    </submittedName>
</protein>
<feature type="signal peptide" evidence="3">
    <location>
        <begin position="1"/>
        <end position="31"/>
    </location>
</feature>
<dbReference type="PANTHER" id="PTHR21666:SF289">
    <property type="entry name" value="L-ALA--D-GLU ENDOPEPTIDASE"/>
    <property type="match status" value="1"/>
</dbReference>
<evidence type="ECO:0000259" key="4">
    <source>
        <dbReference type="Pfam" id="PF01551"/>
    </source>
</evidence>
<keyword evidence="6" id="KW-1185">Reference proteome</keyword>
<dbReference type="SUPFAM" id="SSF51261">
    <property type="entry name" value="Duplicated hybrid motif"/>
    <property type="match status" value="1"/>
</dbReference>
<feature type="chain" id="PRO_5030639020" evidence="3">
    <location>
        <begin position="32"/>
        <end position="346"/>
    </location>
</feature>
<dbReference type="RefSeq" id="WP_215626360.1">
    <property type="nucleotide sequence ID" value="NZ_CP067089.2"/>
</dbReference>
<dbReference type="InterPro" id="IPR011055">
    <property type="entry name" value="Dup_hybrid_motif"/>
</dbReference>
<dbReference type="CDD" id="cd12797">
    <property type="entry name" value="M23_peptidase"/>
    <property type="match status" value="1"/>
</dbReference>
<keyword evidence="1 3" id="KW-0732">Signal</keyword>
<organism evidence="5 6">
    <name type="scientific">Breznakiella homolactica</name>
    <dbReference type="NCBI Taxonomy" id="2798577"/>
    <lineage>
        <taxon>Bacteria</taxon>
        <taxon>Pseudomonadati</taxon>
        <taxon>Spirochaetota</taxon>
        <taxon>Spirochaetia</taxon>
        <taxon>Spirochaetales</taxon>
        <taxon>Breznakiellaceae</taxon>
        <taxon>Breznakiella</taxon>
    </lineage>
</organism>
<evidence type="ECO:0000256" key="2">
    <source>
        <dbReference type="SAM" id="MobiDB-lite"/>
    </source>
</evidence>
<name>A0A7T7XMH5_9SPIR</name>
<evidence type="ECO:0000256" key="1">
    <source>
        <dbReference type="ARBA" id="ARBA00022729"/>
    </source>
</evidence>
<dbReference type="InterPro" id="IPR016047">
    <property type="entry name" value="M23ase_b-sheet_dom"/>
</dbReference>
<gene>
    <name evidence="5" type="ORF">JFL75_19325</name>
</gene>